<dbReference type="InterPro" id="IPR043129">
    <property type="entry name" value="ATPase_NBD"/>
</dbReference>
<dbReference type="CDD" id="cd24049">
    <property type="entry name" value="ASKHA_NBD_PilM"/>
    <property type="match status" value="1"/>
</dbReference>
<keyword evidence="2" id="KW-1185">Reference proteome</keyword>
<dbReference type="Proteomes" id="UP000184342">
    <property type="component" value="Unassembled WGS sequence"/>
</dbReference>
<name>A0A1M6IQR2_9FIRM</name>
<dbReference type="STRING" id="1122934.SAMN02745691_01826"/>
<reference evidence="1 2" key="1">
    <citation type="submission" date="2016-11" db="EMBL/GenBank/DDBJ databases">
        <authorList>
            <person name="Jaros S."/>
            <person name="Januszkiewicz K."/>
            <person name="Wedrychowicz H."/>
        </authorList>
    </citation>
    <scope>NUCLEOTIDE SEQUENCE [LARGE SCALE GENOMIC DNA]</scope>
    <source>
        <strain evidence="1 2">DSM 15970</strain>
    </source>
</reference>
<accession>A0A1M6IQR2</accession>
<dbReference type="EMBL" id="FQYT01000019">
    <property type="protein sequence ID" value="SHJ36800.1"/>
    <property type="molecule type" value="Genomic_DNA"/>
</dbReference>
<gene>
    <name evidence="1" type="ORF">SAMN02745691_01826</name>
</gene>
<evidence type="ECO:0000313" key="1">
    <source>
        <dbReference type="EMBL" id="SHJ36800.1"/>
    </source>
</evidence>
<dbReference type="InterPro" id="IPR005883">
    <property type="entry name" value="PilM"/>
</dbReference>
<dbReference type="InterPro" id="IPR050696">
    <property type="entry name" value="FtsA/MreB"/>
</dbReference>
<dbReference type="SUPFAM" id="SSF53067">
    <property type="entry name" value="Actin-like ATPase domain"/>
    <property type="match status" value="1"/>
</dbReference>
<evidence type="ECO:0000313" key="2">
    <source>
        <dbReference type="Proteomes" id="UP000184342"/>
    </source>
</evidence>
<dbReference type="Pfam" id="PF11104">
    <property type="entry name" value="PilM_2"/>
    <property type="match status" value="1"/>
</dbReference>
<dbReference type="Gene3D" id="3.30.420.40">
    <property type="match status" value="2"/>
</dbReference>
<dbReference type="AlphaFoldDB" id="A0A1M6IQR2"/>
<dbReference type="PANTHER" id="PTHR32432">
    <property type="entry name" value="CELL DIVISION PROTEIN FTSA-RELATED"/>
    <property type="match status" value="1"/>
</dbReference>
<protein>
    <submittedName>
        <fullName evidence="1">Type IV pilus assembly protein PilM</fullName>
    </submittedName>
</protein>
<proteinExistence type="predicted"/>
<dbReference type="PANTHER" id="PTHR32432:SF3">
    <property type="entry name" value="ETHANOLAMINE UTILIZATION PROTEIN EUTJ"/>
    <property type="match status" value="1"/>
</dbReference>
<dbReference type="RefSeq" id="WP_073994114.1">
    <property type="nucleotide sequence ID" value="NZ_FQYT01000019.1"/>
</dbReference>
<dbReference type="PIRSF" id="PIRSF019169">
    <property type="entry name" value="PilM"/>
    <property type="match status" value="1"/>
</dbReference>
<sequence>MHSLLSLDIGKKNIHIVEGSFIKGSIMVNKAVTIDVPEGSFRGETISDPEILMDSIKRAIQTHGFNTKEAVVTFDGYGSVIRDVDLPAAKPKEIAEMINNEMVQTYHVTSEKVIQYKNVEKVTGEDGILLDRYRVAAIDREIVEAYHNLLIGLKLKPEAMDININAMDKLLEGEITINDTIINEEGAVLMDFGDELSTIYILSKGKPIFYRQVDSGAGEIEKIVSDQVFESVENIRKMKEEGFNFFGNGEEEQKYFNILRPFFYNLTDEIRKIIGFYTSRPNVGKAERMFLFGGGSNLKGFAEYCESSLGMHTEQITHISKIKFKDPKTPLAPYMNAIGALVRY</sequence>
<dbReference type="Gene3D" id="3.30.1490.300">
    <property type="match status" value="1"/>
</dbReference>
<organism evidence="1 2">
    <name type="scientific">Parasporobacterium paucivorans DSM 15970</name>
    <dbReference type="NCBI Taxonomy" id="1122934"/>
    <lineage>
        <taxon>Bacteria</taxon>
        <taxon>Bacillati</taxon>
        <taxon>Bacillota</taxon>
        <taxon>Clostridia</taxon>
        <taxon>Lachnospirales</taxon>
        <taxon>Lachnospiraceae</taxon>
        <taxon>Parasporobacterium</taxon>
    </lineage>
</organism>